<keyword evidence="3" id="KW-1185">Reference proteome</keyword>
<evidence type="ECO:0000259" key="1">
    <source>
        <dbReference type="Pfam" id="PF13976"/>
    </source>
</evidence>
<accession>A0A0C9U053</accession>
<dbReference type="HOGENOM" id="CLU_102301_0_0_1"/>
<gene>
    <name evidence="2" type="ORF">M422DRAFT_197295</name>
</gene>
<evidence type="ECO:0000313" key="3">
    <source>
        <dbReference type="Proteomes" id="UP000054279"/>
    </source>
</evidence>
<name>A0A0C9U053_SPHS4</name>
<dbReference type="InterPro" id="IPR025724">
    <property type="entry name" value="GAG-pre-integrase_dom"/>
</dbReference>
<sequence>MSAGVGTVVFNPVVRGKQSRPVEFTRVLHVPALRNNLLSCLYLTRQKGLTMVVGSEHMDFFKDGTLLFQATITSNNIGTLDGVVVPGDVSQSARLASTLALDLNLWHRRLAHHSYADVKKMINQDLVTGLDLQSKQHPDPI</sequence>
<organism evidence="2 3">
    <name type="scientific">Sphaerobolus stellatus (strain SS14)</name>
    <dbReference type="NCBI Taxonomy" id="990650"/>
    <lineage>
        <taxon>Eukaryota</taxon>
        <taxon>Fungi</taxon>
        <taxon>Dikarya</taxon>
        <taxon>Basidiomycota</taxon>
        <taxon>Agaricomycotina</taxon>
        <taxon>Agaricomycetes</taxon>
        <taxon>Phallomycetidae</taxon>
        <taxon>Geastrales</taxon>
        <taxon>Sphaerobolaceae</taxon>
        <taxon>Sphaerobolus</taxon>
    </lineage>
</organism>
<proteinExistence type="predicted"/>
<protein>
    <recommendedName>
        <fullName evidence="1">GAG-pre-integrase domain-containing protein</fullName>
    </recommendedName>
</protein>
<dbReference type="AlphaFoldDB" id="A0A0C9U053"/>
<feature type="domain" description="GAG-pre-integrase" evidence="1">
    <location>
        <begin position="91"/>
        <end position="136"/>
    </location>
</feature>
<dbReference type="EMBL" id="KN838406">
    <property type="protein sequence ID" value="KIJ22327.1"/>
    <property type="molecule type" value="Genomic_DNA"/>
</dbReference>
<evidence type="ECO:0000313" key="2">
    <source>
        <dbReference type="EMBL" id="KIJ22327.1"/>
    </source>
</evidence>
<dbReference type="Pfam" id="PF13976">
    <property type="entry name" value="gag_pre-integrs"/>
    <property type="match status" value="1"/>
</dbReference>
<dbReference type="Proteomes" id="UP000054279">
    <property type="component" value="Unassembled WGS sequence"/>
</dbReference>
<reference evidence="2 3" key="1">
    <citation type="submission" date="2014-06" db="EMBL/GenBank/DDBJ databases">
        <title>Evolutionary Origins and Diversification of the Mycorrhizal Mutualists.</title>
        <authorList>
            <consortium name="DOE Joint Genome Institute"/>
            <consortium name="Mycorrhizal Genomics Consortium"/>
            <person name="Kohler A."/>
            <person name="Kuo A."/>
            <person name="Nagy L.G."/>
            <person name="Floudas D."/>
            <person name="Copeland A."/>
            <person name="Barry K.W."/>
            <person name="Cichocki N."/>
            <person name="Veneault-Fourrey C."/>
            <person name="LaButti K."/>
            <person name="Lindquist E.A."/>
            <person name="Lipzen A."/>
            <person name="Lundell T."/>
            <person name="Morin E."/>
            <person name="Murat C."/>
            <person name="Riley R."/>
            <person name="Ohm R."/>
            <person name="Sun H."/>
            <person name="Tunlid A."/>
            <person name="Henrissat B."/>
            <person name="Grigoriev I.V."/>
            <person name="Hibbett D.S."/>
            <person name="Martin F."/>
        </authorList>
    </citation>
    <scope>NUCLEOTIDE SEQUENCE [LARGE SCALE GENOMIC DNA]</scope>
    <source>
        <strain evidence="2 3">SS14</strain>
    </source>
</reference>
<dbReference type="OrthoDB" id="3246330at2759"/>
<feature type="non-terminal residue" evidence="2">
    <location>
        <position position="141"/>
    </location>
</feature>